<dbReference type="KEGG" id="nps:KRR39_03000"/>
<dbReference type="Proteomes" id="UP000683575">
    <property type="component" value="Chromosome"/>
</dbReference>
<evidence type="ECO:0000313" key="4">
    <source>
        <dbReference type="Proteomes" id="UP000683575"/>
    </source>
</evidence>
<dbReference type="EMBL" id="CP077062">
    <property type="protein sequence ID" value="QWZ08837.1"/>
    <property type="molecule type" value="Genomic_DNA"/>
</dbReference>
<sequence length="67" mass="7230">MTSIAHGGPTTRVRRRRSRERPQGGWRLWFRVGLALTLLIGAGFGAGTAVGYVLVKAFTLVHLGDAP</sequence>
<keyword evidence="2" id="KW-0472">Membrane</keyword>
<protein>
    <submittedName>
        <fullName evidence="3">Uncharacterized protein</fullName>
    </submittedName>
</protein>
<reference evidence="3" key="1">
    <citation type="submission" date="2021-06" db="EMBL/GenBank/DDBJ databases">
        <title>Complete genome sequence of Nocardioides sp. G188.</title>
        <authorList>
            <person name="Im W.-T."/>
        </authorList>
    </citation>
    <scope>NUCLEOTIDE SEQUENCE</scope>
    <source>
        <strain evidence="3">G188</strain>
    </source>
</reference>
<evidence type="ECO:0000256" key="2">
    <source>
        <dbReference type="SAM" id="Phobius"/>
    </source>
</evidence>
<feature type="transmembrane region" description="Helical" evidence="2">
    <location>
        <begin position="28"/>
        <end position="55"/>
    </location>
</feature>
<name>A0A975SZJ4_9ACTN</name>
<dbReference type="RefSeq" id="WP_216940683.1">
    <property type="nucleotide sequence ID" value="NZ_CP077062.1"/>
</dbReference>
<evidence type="ECO:0000256" key="1">
    <source>
        <dbReference type="SAM" id="MobiDB-lite"/>
    </source>
</evidence>
<feature type="region of interest" description="Disordered" evidence="1">
    <location>
        <begin position="1"/>
        <end position="22"/>
    </location>
</feature>
<proteinExistence type="predicted"/>
<gene>
    <name evidence="3" type="ORF">KRR39_03000</name>
</gene>
<evidence type="ECO:0000313" key="3">
    <source>
        <dbReference type="EMBL" id="QWZ08837.1"/>
    </source>
</evidence>
<keyword evidence="4" id="KW-1185">Reference proteome</keyword>
<dbReference type="AlphaFoldDB" id="A0A975SZJ4"/>
<organism evidence="3 4">
    <name type="scientific">Nocardioides panacis</name>
    <dbReference type="NCBI Taxonomy" id="2849501"/>
    <lineage>
        <taxon>Bacteria</taxon>
        <taxon>Bacillati</taxon>
        <taxon>Actinomycetota</taxon>
        <taxon>Actinomycetes</taxon>
        <taxon>Propionibacteriales</taxon>
        <taxon>Nocardioidaceae</taxon>
        <taxon>Nocardioides</taxon>
    </lineage>
</organism>
<keyword evidence="2" id="KW-0812">Transmembrane</keyword>
<accession>A0A975SZJ4</accession>
<keyword evidence="2" id="KW-1133">Transmembrane helix</keyword>